<keyword evidence="1" id="KW-0067">ATP-binding</keyword>
<reference evidence="1" key="1">
    <citation type="submission" date="2024-07" db="EMBL/GenBank/DDBJ databases">
        <authorList>
            <person name="Yu S.T."/>
        </authorList>
    </citation>
    <scope>NUCLEOTIDE SEQUENCE</scope>
    <source>
        <strain evidence="1">R28</strain>
    </source>
</reference>
<proteinExistence type="predicted"/>
<accession>A0AB39Q060</accession>
<protein>
    <submittedName>
        <fullName evidence="1">ATP-binding protein</fullName>
    </submittedName>
</protein>
<evidence type="ECO:0000313" key="1">
    <source>
        <dbReference type="EMBL" id="XDQ35867.1"/>
    </source>
</evidence>
<dbReference type="EMBL" id="CP163439">
    <property type="protein sequence ID" value="XDQ35867.1"/>
    <property type="molecule type" value="Genomic_DNA"/>
</dbReference>
<name>A0AB39Q060_9ACTN</name>
<organism evidence="1">
    <name type="scientific">Streptomyces sp. R28</name>
    <dbReference type="NCBI Taxonomy" id="3238628"/>
    <lineage>
        <taxon>Bacteria</taxon>
        <taxon>Bacillati</taxon>
        <taxon>Actinomycetota</taxon>
        <taxon>Actinomycetes</taxon>
        <taxon>Kitasatosporales</taxon>
        <taxon>Streptomycetaceae</taxon>
        <taxon>Streptomyces</taxon>
    </lineage>
</organism>
<gene>
    <name evidence="1" type="ORF">AB5J49_22325</name>
</gene>
<dbReference type="InterPro" id="IPR036890">
    <property type="entry name" value="HATPase_C_sf"/>
</dbReference>
<dbReference type="RefSeq" id="WP_369170394.1">
    <property type="nucleotide sequence ID" value="NZ_CP163439.1"/>
</dbReference>
<dbReference type="Gene3D" id="3.30.565.10">
    <property type="entry name" value="Histidine kinase-like ATPase, C-terminal domain"/>
    <property type="match status" value="1"/>
</dbReference>
<dbReference type="SUPFAM" id="SSF55874">
    <property type="entry name" value="ATPase domain of HSP90 chaperone/DNA topoisomerase II/histidine kinase"/>
    <property type="match status" value="1"/>
</dbReference>
<dbReference type="AlphaFoldDB" id="A0AB39Q060"/>
<dbReference type="PANTHER" id="PTHR35526:SF3">
    <property type="entry name" value="ANTI-SIGMA-F FACTOR RSBW"/>
    <property type="match status" value="1"/>
</dbReference>
<dbReference type="PANTHER" id="PTHR35526">
    <property type="entry name" value="ANTI-SIGMA-F FACTOR RSBW-RELATED"/>
    <property type="match status" value="1"/>
</dbReference>
<keyword evidence="1" id="KW-0547">Nucleotide-binding</keyword>
<dbReference type="InterPro" id="IPR050267">
    <property type="entry name" value="Anti-sigma-factor_SerPK"/>
</dbReference>
<sequence>MATVSPSWSYTLQLPHDPRAPGIARATLRTVLAAHGLTDVTPTAELLAAELLANAHRHTAGPYALRVRPMESVACGSPYGTPTRGFRPGFEVEGASEGVPPYDAEHGRGLHLVRACADATGVSVLREPGASGAGSCCGRSVGGVAHCDEFPGYGTRPDEL</sequence>
<dbReference type="GO" id="GO:0005524">
    <property type="term" value="F:ATP binding"/>
    <property type="evidence" value="ECO:0007669"/>
    <property type="project" value="UniProtKB-KW"/>
</dbReference>